<dbReference type="Proteomes" id="UP000694888">
    <property type="component" value="Unplaced"/>
</dbReference>
<organism evidence="2 3">
    <name type="scientific">Aplysia californica</name>
    <name type="common">California sea hare</name>
    <dbReference type="NCBI Taxonomy" id="6500"/>
    <lineage>
        <taxon>Eukaryota</taxon>
        <taxon>Metazoa</taxon>
        <taxon>Spiralia</taxon>
        <taxon>Lophotrochozoa</taxon>
        <taxon>Mollusca</taxon>
        <taxon>Gastropoda</taxon>
        <taxon>Heterobranchia</taxon>
        <taxon>Euthyneura</taxon>
        <taxon>Tectipleura</taxon>
        <taxon>Aplysiida</taxon>
        <taxon>Aplysioidea</taxon>
        <taxon>Aplysiidae</taxon>
        <taxon>Aplysia</taxon>
    </lineage>
</organism>
<gene>
    <name evidence="3" type="primary">LOC101853702</name>
</gene>
<evidence type="ECO:0000313" key="2">
    <source>
        <dbReference type="Proteomes" id="UP000694888"/>
    </source>
</evidence>
<feature type="region of interest" description="Disordered" evidence="1">
    <location>
        <begin position="1"/>
        <end position="20"/>
    </location>
</feature>
<accession>A0ABM0JSU2</accession>
<evidence type="ECO:0000313" key="3">
    <source>
        <dbReference type="RefSeq" id="XP_005100688.1"/>
    </source>
</evidence>
<evidence type="ECO:0000256" key="1">
    <source>
        <dbReference type="SAM" id="MobiDB-lite"/>
    </source>
</evidence>
<protein>
    <submittedName>
        <fullName evidence="3">Uncharacterized protein LOC101853702</fullName>
    </submittedName>
</protein>
<dbReference type="RefSeq" id="XP_005100688.1">
    <property type="nucleotide sequence ID" value="XM_005100631.3"/>
</dbReference>
<reference evidence="3" key="1">
    <citation type="submission" date="2025-08" db="UniProtKB">
        <authorList>
            <consortium name="RefSeq"/>
        </authorList>
    </citation>
    <scope>IDENTIFICATION</scope>
</reference>
<keyword evidence="2" id="KW-1185">Reference proteome</keyword>
<dbReference type="GeneID" id="101853702"/>
<proteinExistence type="predicted"/>
<name>A0ABM0JSU2_APLCA</name>
<sequence length="265" mass="29354">MASSIGVNRKRSRDDLEDGDDCLPISKRINSLRIEGQTPGISAQNSEHLLSPLAGFCDLTAGCGTPHDFMASPGNVGAPLIPPTVQCGPAARQLDLNSPMAYSERLPTIDEQDISTQSGSSQRHHTSNVLPQFMRSFSEPYSPFLNSNMTDMSMSSEQNSGFDRAHHFPPTSAPLSHQLPMESFQDSQSLCQPMSGFPPPSPNHPGEHFMQDQSQEQFHFQQIPSGPYEPELGVSENPHYYSVNQMLYEAHVSRVRRNHRYPESS</sequence>